<sequence length="172" mass="19258">FKRLRKGRTTLNTTTGELRITDLRKTDEGVYSVEFNSKTLEKTYTLSVLKTVPKPKIIVTCQDYQISCILTCEGDTSDAEQVTYWWKVGEGNWEKTDKLLDVTKSDSKLYQNGYKYTCKLENSVSEEVSDPVGPFVSQFSEVVGVVIRSLLGSGAIAISGKNIPSLVTEYFT</sequence>
<proteinExistence type="predicted"/>
<reference evidence="6" key="3">
    <citation type="submission" date="2025-09" db="UniProtKB">
        <authorList>
            <consortium name="Ensembl"/>
        </authorList>
    </citation>
    <scope>IDENTIFICATION</scope>
</reference>
<evidence type="ECO:0000256" key="3">
    <source>
        <dbReference type="ARBA" id="ARBA00023136"/>
    </source>
</evidence>
<keyword evidence="4" id="KW-0325">Glycoprotein</keyword>
<evidence type="ECO:0000256" key="1">
    <source>
        <dbReference type="ARBA" id="ARBA00004370"/>
    </source>
</evidence>
<evidence type="ECO:0000256" key="4">
    <source>
        <dbReference type="ARBA" id="ARBA00023180"/>
    </source>
</evidence>
<dbReference type="InterPro" id="IPR007110">
    <property type="entry name" value="Ig-like_dom"/>
</dbReference>
<keyword evidence="2" id="KW-0732">Signal</keyword>
<accession>A0AAY5KWH9</accession>
<dbReference type="Proteomes" id="UP000265140">
    <property type="component" value="Chromosome 11"/>
</dbReference>
<keyword evidence="7" id="KW-1185">Reference proteome</keyword>
<evidence type="ECO:0000313" key="6">
    <source>
        <dbReference type="Ensembl" id="ENSELUP00000090857.1"/>
    </source>
</evidence>
<dbReference type="InterPro" id="IPR015631">
    <property type="entry name" value="CD2/SLAM_rcpt"/>
</dbReference>
<dbReference type="GO" id="GO:0016020">
    <property type="term" value="C:membrane"/>
    <property type="evidence" value="ECO:0007669"/>
    <property type="project" value="UniProtKB-SubCell"/>
</dbReference>
<dbReference type="PROSITE" id="PS50835">
    <property type="entry name" value="IG_LIKE"/>
    <property type="match status" value="1"/>
</dbReference>
<organism evidence="6 7">
    <name type="scientific">Esox lucius</name>
    <name type="common">Northern pike</name>
    <dbReference type="NCBI Taxonomy" id="8010"/>
    <lineage>
        <taxon>Eukaryota</taxon>
        <taxon>Metazoa</taxon>
        <taxon>Chordata</taxon>
        <taxon>Craniata</taxon>
        <taxon>Vertebrata</taxon>
        <taxon>Euteleostomi</taxon>
        <taxon>Actinopterygii</taxon>
        <taxon>Neopterygii</taxon>
        <taxon>Teleostei</taxon>
        <taxon>Protacanthopterygii</taxon>
        <taxon>Esociformes</taxon>
        <taxon>Esocidae</taxon>
        <taxon>Esox</taxon>
    </lineage>
</organism>
<reference evidence="6 7" key="1">
    <citation type="submission" date="2020-02" db="EMBL/GenBank/DDBJ databases">
        <title>Esox lucius (northern pike) genome, fEsoLuc1, primary haplotype.</title>
        <authorList>
            <person name="Myers G."/>
            <person name="Karagic N."/>
            <person name="Meyer A."/>
            <person name="Pippel M."/>
            <person name="Reichard M."/>
            <person name="Winkler S."/>
            <person name="Tracey A."/>
            <person name="Sims Y."/>
            <person name="Howe K."/>
            <person name="Rhie A."/>
            <person name="Formenti G."/>
            <person name="Durbin R."/>
            <person name="Fedrigo O."/>
            <person name="Jarvis E.D."/>
        </authorList>
    </citation>
    <scope>NUCLEOTIDE SEQUENCE [LARGE SCALE GENOMIC DNA]</scope>
</reference>
<dbReference type="AlphaFoldDB" id="A0AAY5KWH9"/>
<evidence type="ECO:0000259" key="5">
    <source>
        <dbReference type="PROSITE" id="PS50835"/>
    </source>
</evidence>
<dbReference type="GeneTree" id="ENSGT01090000260251"/>
<comment type="subcellular location">
    <subcellularLocation>
        <location evidence="1">Membrane</location>
    </subcellularLocation>
</comment>
<dbReference type="Ensembl" id="ENSELUT00000107430.1">
    <property type="protein sequence ID" value="ENSELUP00000090857.1"/>
    <property type="gene ID" value="ENSELUG00000039249.1"/>
</dbReference>
<feature type="domain" description="Ig-like" evidence="5">
    <location>
        <begin position="53"/>
        <end position="129"/>
    </location>
</feature>
<evidence type="ECO:0000256" key="2">
    <source>
        <dbReference type="ARBA" id="ARBA00022729"/>
    </source>
</evidence>
<reference evidence="6" key="2">
    <citation type="submission" date="2025-08" db="UniProtKB">
        <authorList>
            <consortium name="Ensembl"/>
        </authorList>
    </citation>
    <scope>IDENTIFICATION</scope>
</reference>
<keyword evidence="3" id="KW-0472">Membrane</keyword>
<dbReference type="InterPro" id="IPR013783">
    <property type="entry name" value="Ig-like_fold"/>
</dbReference>
<protein>
    <recommendedName>
        <fullName evidence="5">Ig-like domain-containing protein</fullName>
    </recommendedName>
</protein>
<evidence type="ECO:0000313" key="7">
    <source>
        <dbReference type="Proteomes" id="UP000265140"/>
    </source>
</evidence>
<name>A0AAY5KWH9_ESOLU</name>
<dbReference type="PANTHER" id="PTHR12080:SF134">
    <property type="entry name" value="CD48 ANTIGEN"/>
    <property type="match status" value="1"/>
</dbReference>
<dbReference type="PANTHER" id="PTHR12080">
    <property type="entry name" value="SIGNALING LYMPHOCYTIC ACTIVATION MOLECULE"/>
    <property type="match status" value="1"/>
</dbReference>
<dbReference type="Gene3D" id="2.60.40.10">
    <property type="entry name" value="Immunoglobulins"/>
    <property type="match status" value="2"/>
</dbReference>